<dbReference type="Pfam" id="PF04402">
    <property type="entry name" value="SIMPL"/>
    <property type="match status" value="1"/>
</dbReference>
<comment type="caution">
    <text evidence="2">The sequence shown here is derived from an EMBL/GenBank/DDBJ whole genome shotgun (WGS) entry which is preliminary data.</text>
</comment>
<evidence type="ECO:0000313" key="3">
    <source>
        <dbReference type="Proteomes" id="UP000248134"/>
    </source>
</evidence>
<evidence type="ECO:0000256" key="1">
    <source>
        <dbReference type="SAM" id="SignalP"/>
    </source>
</evidence>
<dbReference type="PANTHER" id="PTHR34387">
    <property type="entry name" value="SLR1258 PROTEIN"/>
    <property type="match status" value="1"/>
</dbReference>
<protein>
    <submittedName>
        <fullName evidence="2">SIMPL domain-containing protein</fullName>
    </submittedName>
</protein>
<feature type="signal peptide" evidence="1">
    <location>
        <begin position="1"/>
        <end position="24"/>
    </location>
</feature>
<reference evidence="2 3" key="1">
    <citation type="submission" date="2018-06" db="EMBL/GenBank/DDBJ databases">
        <title>Draft Whole-Genome Sequence of the purple photosynthetic bacterium Rhodospeudomonas palustris XCP.</title>
        <authorList>
            <person name="Rayyan A."/>
            <person name="Meyer T.E."/>
            <person name="Kyndt J.A."/>
        </authorList>
    </citation>
    <scope>NUCLEOTIDE SEQUENCE [LARGE SCALE GENOMIC DNA]</scope>
    <source>
        <strain evidence="2 3">XCP</strain>
    </source>
</reference>
<dbReference type="RefSeq" id="WP_110786961.1">
    <property type="nucleotide sequence ID" value="NZ_QKQS01000023.1"/>
</dbReference>
<dbReference type="Proteomes" id="UP000248134">
    <property type="component" value="Unassembled WGS sequence"/>
</dbReference>
<dbReference type="Gene3D" id="3.30.70.2970">
    <property type="entry name" value="Protein of unknown function (DUF541), domain 2"/>
    <property type="match status" value="1"/>
</dbReference>
<gene>
    <name evidence="2" type="ORF">DNX69_16120</name>
</gene>
<organism evidence="2 3">
    <name type="scientific">Rhodopseudomonas palustris</name>
    <dbReference type="NCBI Taxonomy" id="1076"/>
    <lineage>
        <taxon>Bacteria</taxon>
        <taxon>Pseudomonadati</taxon>
        <taxon>Pseudomonadota</taxon>
        <taxon>Alphaproteobacteria</taxon>
        <taxon>Hyphomicrobiales</taxon>
        <taxon>Nitrobacteraceae</taxon>
        <taxon>Rhodopseudomonas</taxon>
    </lineage>
</organism>
<accession>A0A323UIQ8</accession>
<dbReference type="OrthoDB" id="9813144at2"/>
<dbReference type="AlphaFoldDB" id="A0A323UIQ8"/>
<name>A0A323UIQ8_RHOPL</name>
<sequence length="232" mass="24183">MNMLRTLSAAVAACCLLVALPARAQDAPPPGIVVRGEAQKSVAPDTARIEAGVSNFAKSARAAADATNLAMGKVLLELKNAGIETKDVQTSQLSLQPQYADRPGPSEITGYVAKNIVSVRIRDIAAVAGVLDRLMAAGANEVRGISFMVSDSSKLLDEARTEAVADARRKAEIYARAAGLTLGAPLSIVEDSSPVVMPMRKMAAEFADGAQVAPGEQTLNVSVTVNWAIKAK</sequence>
<feature type="chain" id="PRO_5016378690" evidence="1">
    <location>
        <begin position="25"/>
        <end position="232"/>
    </location>
</feature>
<dbReference type="PANTHER" id="PTHR34387:SF1">
    <property type="entry name" value="PERIPLASMIC IMMUNOGENIC PROTEIN"/>
    <property type="match status" value="1"/>
</dbReference>
<dbReference type="Gene3D" id="3.30.110.170">
    <property type="entry name" value="Protein of unknown function (DUF541), domain 1"/>
    <property type="match status" value="1"/>
</dbReference>
<dbReference type="EMBL" id="QKQS01000023">
    <property type="protein sequence ID" value="PZA10866.1"/>
    <property type="molecule type" value="Genomic_DNA"/>
</dbReference>
<dbReference type="InterPro" id="IPR052022">
    <property type="entry name" value="26kDa_periplasmic_antigen"/>
</dbReference>
<dbReference type="InterPro" id="IPR007497">
    <property type="entry name" value="SIMPL/DUF541"/>
</dbReference>
<keyword evidence="1" id="KW-0732">Signal</keyword>
<evidence type="ECO:0000313" key="2">
    <source>
        <dbReference type="EMBL" id="PZA10866.1"/>
    </source>
</evidence>
<dbReference type="GO" id="GO:0006974">
    <property type="term" value="P:DNA damage response"/>
    <property type="evidence" value="ECO:0007669"/>
    <property type="project" value="TreeGrafter"/>
</dbReference>
<proteinExistence type="predicted"/>